<keyword evidence="1" id="KW-0472">Membrane</keyword>
<dbReference type="InterPro" id="IPR018764">
    <property type="entry name" value="RskA_C"/>
</dbReference>
<dbReference type="OrthoDB" id="4328740at2"/>
<reference evidence="3 4" key="1">
    <citation type="submission" date="2017-11" db="EMBL/GenBank/DDBJ databases">
        <title>Genomic Encyclopedia of Archaeal and Bacterial Type Strains, Phase II (KMG-II): From Individual Species to Whole Genera.</title>
        <authorList>
            <person name="Goeker M."/>
        </authorList>
    </citation>
    <scope>NUCLEOTIDE SEQUENCE [LARGE SCALE GENOMIC DNA]</scope>
    <source>
        <strain evidence="3 4">DSM 22413</strain>
    </source>
</reference>
<evidence type="ECO:0000256" key="1">
    <source>
        <dbReference type="SAM" id="Phobius"/>
    </source>
</evidence>
<dbReference type="RefSeq" id="WP_100349379.1">
    <property type="nucleotide sequence ID" value="NZ_PGTZ01000007.1"/>
</dbReference>
<keyword evidence="4" id="KW-1185">Reference proteome</keyword>
<keyword evidence="1" id="KW-1133">Transmembrane helix</keyword>
<gene>
    <name evidence="3" type="ORF">CLV34_1206</name>
</gene>
<name>A0A2M8WS12_9MICO</name>
<evidence type="ECO:0000313" key="3">
    <source>
        <dbReference type="EMBL" id="PJI93732.1"/>
    </source>
</evidence>
<dbReference type="AlphaFoldDB" id="A0A2M8WS12"/>
<evidence type="ECO:0000313" key="4">
    <source>
        <dbReference type="Proteomes" id="UP000231586"/>
    </source>
</evidence>
<keyword evidence="1" id="KW-0812">Transmembrane</keyword>
<feature type="transmembrane region" description="Helical" evidence="1">
    <location>
        <begin position="97"/>
        <end position="118"/>
    </location>
</feature>
<dbReference type="Proteomes" id="UP000231586">
    <property type="component" value="Unassembled WGS sequence"/>
</dbReference>
<accession>A0A2M8WS12</accession>
<feature type="domain" description="Anti-sigma K factor RskA C-terminal" evidence="2">
    <location>
        <begin position="107"/>
        <end position="226"/>
    </location>
</feature>
<dbReference type="Pfam" id="PF10099">
    <property type="entry name" value="RskA_C"/>
    <property type="match status" value="1"/>
</dbReference>
<evidence type="ECO:0000259" key="2">
    <source>
        <dbReference type="Pfam" id="PF10099"/>
    </source>
</evidence>
<dbReference type="GO" id="GO:0005886">
    <property type="term" value="C:plasma membrane"/>
    <property type="evidence" value="ECO:0007669"/>
    <property type="project" value="InterPro"/>
</dbReference>
<dbReference type="EMBL" id="PGTZ01000007">
    <property type="protein sequence ID" value="PJI93732.1"/>
    <property type="molecule type" value="Genomic_DNA"/>
</dbReference>
<comment type="caution">
    <text evidence="3">The sequence shown here is derived from an EMBL/GenBank/DDBJ whole genome shotgun (WGS) entry which is preliminary data.</text>
</comment>
<sequence>MSHPDEDALAARALGAPDAAVDEHAATCVVCASTLDGLRRTTTALRGAADVEQVAPPASVWAAIRAEVAPVTTPVTPVATLAPLSAPQGGRRGRRRWLPAAAGFLVGAAAATVVVVAVTHDADDAPSTTVVARGTLDPIDGSDVSGTIEMTDTDDVRHVTVVLDGPHEPGDHFVQAWLLDPATNGMVALGVVDGTTQTFAVPAGLDLDAYDSVDVSLEPFDGDPAHSATSLARGVLAPS</sequence>
<protein>
    <submittedName>
        <fullName evidence="3">Anti-sigma-K factor rskA</fullName>
    </submittedName>
</protein>
<proteinExistence type="predicted"/>
<organism evidence="3 4">
    <name type="scientific">Luteimicrobium subarcticum</name>
    <dbReference type="NCBI Taxonomy" id="620910"/>
    <lineage>
        <taxon>Bacteria</taxon>
        <taxon>Bacillati</taxon>
        <taxon>Actinomycetota</taxon>
        <taxon>Actinomycetes</taxon>
        <taxon>Micrococcales</taxon>
        <taxon>Luteimicrobium</taxon>
    </lineage>
</organism>